<sequence length="120" mass="14272">MDLNVGRLIEHIVREDHVRISELSRKLRVSRRTIYNWFNKKTLKHEIIDKIGKAIKHDFSKEFPDDFELVGPEIFTDTEPFIDVNVETDDAGGNSVSYWMIKYINLLEKYNELLRQTNNF</sequence>
<accession>A0ACC6KT35</accession>
<gene>
    <name evidence="1" type="ORF">J2X78_000943</name>
</gene>
<dbReference type="EMBL" id="JAVDTF010000001">
    <property type="protein sequence ID" value="MDR6782391.1"/>
    <property type="molecule type" value="Genomic_DNA"/>
</dbReference>
<keyword evidence="2" id="KW-1185">Reference proteome</keyword>
<dbReference type="Proteomes" id="UP001246858">
    <property type="component" value="Unassembled WGS sequence"/>
</dbReference>
<organism evidence="1 2">
    <name type="scientific">Pedobacter africanus</name>
    <dbReference type="NCBI Taxonomy" id="151894"/>
    <lineage>
        <taxon>Bacteria</taxon>
        <taxon>Pseudomonadati</taxon>
        <taxon>Bacteroidota</taxon>
        <taxon>Sphingobacteriia</taxon>
        <taxon>Sphingobacteriales</taxon>
        <taxon>Sphingobacteriaceae</taxon>
        <taxon>Pedobacter</taxon>
    </lineage>
</organism>
<protein>
    <submittedName>
        <fullName evidence="1">Transcriptional regulator with XRE-family HTH domain</fullName>
    </submittedName>
</protein>
<evidence type="ECO:0000313" key="2">
    <source>
        <dbReference type="Proteomes" id="UP001246858"/>
    </source>
</evidence>
<reference evidence="1" key="1">
    <citation type="submission" date="2023-07" db="EMBL/GenBank/DDBJ databases">
        <title>Sorghum-associated microbial communities from plants grown in Nebraska, USA.</title>
        <authorList>
            <person name="Schachtman D."/>
        </authorList>
    </citation>
    <scope>NUCLEOTIDE SEQUENCE</scope>
    <source>
        <strain evidence="1">2697</strain>
    </source>
</reference>
<evidence type="ECO:0000313" key="1">
    <source>
        <dbReference type="EMBL" id="MDR6782391.1"/>
    </source>
</evidence>
<name>A0ACC6KT35_9SPHI</name>
<comment type="caution">
    <text evidence="1">The sequence shown here is derived from an EMBL/GenBank/DDBJ whole genome shotgun (WGS) entry which is preliminary data.</text>
</comment>
<proteinExistence type="predicted"/>